<sequence length="303" mass="33356">MSQTNIKGLTDRDENQWQHNPKVPVFRQQADTMVRDDVLWQKNILPEGVVDWVIVGFSALVLVEKEIKAEADIGEDFEKSTAGDIATAVVPIAMENMVMEDKLGLIVGEGSGKSAAKAFNKQGAFRTKLDTKETAVLEKKANFEDEEVGMSSGVPNEGSEEVITELENGAKPVPLKGLRDRSANQISLTPSEVFKASKWLIQATPKIPRRSLQSRNTSPKLPPTKQQQHPAEVLKSWGRSDTATSNNKTQKSKARLTTLITPTTRQPLATRPKTSVSVASRMITHALGLREVPRVRKPELESA</sequence>
<evidence type="ECO:0000256" key="1">
    <source>
        <dbReference type="SAM" id="MobiDB-lite"/>
    </source>
</evidence>
<evidence type="ECO:0000313" key="2">
    <source>
        <dbReference type="EMBL" id="QSZ31078.1"/>
    </source>
</evidence>
<organism evidence="2 3">
    <name type="scientific">Monilinia vaccinii-corymbosi</name>
    <dbReference type="NCBI Taxonomy" id="61207"/>
    <lineage>
        <taxon>Eukaryota</taxon>
        <taxon>Fungi</taxon>
        <taxon>Dikarya</taxon>
        <taxon>Ascomycota</taxon>
        <taxon>Pezizomycotina</taxon>
        <taxon>Leotiomycetes</taxon>
        <taxon>Helotiales</taxon>
        <taxon>Sclerotiniaceae</taxon>
        <taxon>Monilinia</taxon>
    </lineage>
</organism>
<dbReference type="EMBL" id="CP063406">
    <property type="protein sequence ID" value="QSZ31078.1"/>
    <property type="molecule type" value="Genomic_DNA"/>
</dbReference>
<evidence type="ECO:0000313" key="3">
    <source>
        <dbReference type="Proteomes" id="UP000672032"/>
    </source>
</evidence>
<protein>
    <submittedName>
        <fullName evidence="2">Uncharacterized protein</fullName>
    </submittedName>
</protein>
<dbReference type="Proteomes" id="UP000672032">
    <property type="component" value="Chromosome 2"/>
</dbReference>
<reference evidence="2" key="1">
    <citation type="submission" date="2020-10" db="EMBL/GenBank/DDBJ databases">
        <title>Genome Sequence of Monilinia vaccinii-corymbosi Sheds Light on Mummy Berry Disease Infection of Blueberry and Mating Type.</title>
        <authorList>
            <person name="Yow A.G."/>
            <person name="Zhang Y."/>
            <person name="Bansal K."/>
            <person name="Eacker S.M."/>
            <person name="Sullivan S."/>
            <person name="Liachko I."/>
            <person name="Cubeta M.A."/>
            <person name="Rollins J.A."/>
            <person name="Ashrafi H."/>
        </authorList>
    </citation>
    <scope>NUCLEOTIDE SEQUENCE</scope>
    <source>
        <strain evidence="2">RL-1</strain>
    </source>
</reference>
<feature type="compositionally biased region" description="Polar residues" evidence="1">
    <location>
        <begin position="239"/>
        <end position="249"/>
    </location>
</feature>
<keyword evidence="3" id="KW-1185">Reference proteome</keyword>
<gene>
    <name evidence="2" type="ORF">DSL72_000639</name>
</gene>
<feature type="region of interest" description="Disordered" evidence="1">
    <location>
        <begin position="205"/>
        <end position="253"/>
    </location>
</feature>
<feature type="compositionally biased region" description="Polar residues" evidence="1">
    <location>
        <begin position="211"/>
        <end position="229"/>
    </location>
</feature>
<proteinExistence type="predicted"/>
<dbReference type="AlphaFoldDB" id="A0A8A3P8N3"/>
<dbReference type="OrthoDB" id="3539198at2759"/>
<accession>A0A8A3P8N3</accession>
<name>A0A8A3P8N3_9HELO</name>